<feature type="domain" description="DUF427" evidence="1">
    <location>
        <begin position="152"/>
        <end position="239"/>
    </location>
</feature>
<dbReference type="PANTHER" id="PTHR34310">
    <property type="entry name" value="DUF427 DOMAIN PROTEIN (AFU_ORTHOLOGUE AFUA_3G02220)"/>
    <property type="match status" value="1"/>
</dbReference>
<evidence type="ECO:0000259" key="1">
    <source>
        <dbReference type="Pfam" id="PF04248"/>
    </source>
</evidence>
<dbReference type="Pfam" id="PF04248">
    <property type="entry name" value="NTP_transf_9"/>
    <property type="match status" value="1"/>
</dbReference>
<dbReference type="Gene3D" id="2.170.150.40">
    <property type="entry name" value="Domain of unknown function (DUF427)"/>
    <property type="match status" value="1"/>
</dbReference>
<reference evidence="3" key="1">
    <citation type="journal article" date="2019" name="Int. J. Syst. Evol. Microbiol.">
        <title>The Global Catalogue of Microorganisms (GCM) 10K type strain sequencing project: providing services to taxonomists for standard genome sequencing and annotation.</title>
        <authorList>
            <consortium name="The Broad Institute Genomics Platform"/>
            <consortium name="The Broad Institute Genome Sequencing Center for Infectious Disease"/>
            <person name="Wu L."/>
            <person name="Ma J."/>
        </authorList>
    </citation>
    <scope>NUCLEOTIDE SEQUENCE [LARGE SCALE GENOMIC DNA]</scope>
    <source>
        <strain evidence="3">JCM 1365</strain>
    </source>
</reference>
<organism evidence="2 3">
    <name type="scientific">Terrabacter tumescens</name>
    <dbReference type="NCBI Taxonomy" id="60443"/>
    <lineage>
        <taxon>Bacteria</taxon>
        <taxon>Bacillati</taxon>
        <taxon>Actinomycetota</taxon>
        <taxon>Actinomycetes</taxon>
        <taxon>Micrococcales</taxon>
        <taxon>Intrasporangiaceae</taxon>
        <taxon>Terrabacter</taxon>
    </lineage>
</organism>
<dbReference type="InterPro" id="IPR038694">
    <property type="entry name" value="DUF427_sf"/>
</dbReference>
<dbReference type="Proteomes" id="UP000623461">
    <property type="component" value="Unassembled WGS sequence"/>
</dbReference>
<dbReference type="EMBL" id="BMNZ01000001">
    <property type="protein sequence ID" value="GGM83813.1"/>
    <property type="molecule type" value="Genomic_DNA"/>
</dbReference>
<sequence length="257" mass="29145">MAIDLEQQWFRGLAELRYARSPKRIRAVLEGRTVLDTRDAMLVFEPRRIVPWYAVPPADLDLDLTEHDLSPVPELRAPVLPPRHNDWHTVPGRSLHLGVRGEVAFRPDAPELGGRVVLHWSPFDWLEEDEPVIGHPHDPFKRIDVLRSSRHVRVEMGGVTVAESDRATMLVETHLPVRWYLPREDVRMDLLTPSAHHTVCAYKGVASYLGVEGAPDVAWFYPDPLHDALPVRGLVCFWRPAVVLVDDVPVDTSMPGD</sequence>
<name>A0ABQ2HJY0_9MICO</name>
<dbReference type="RefSeq" id="WP_030146181.1">
    <property type="nucleotide sequence ID" value="NZ_BMNZ01000001.1"/>
</dbReference>
<accession>A0ABQ2HJY0</accession>
<comment type="caution">
    <text evidence="2">The sequence shown here is derived from an EMBL/GenBank/DDBJ whole genome shotgun (WGS) entry which is preliminary data.</text>
</comment>
<evidence type="ECO:0000313" key="3">
    <source>
        <dbReference type="Proteomes" id="UP000623461"/>
    </source>
</evidence>
<proteinExistence type="predicted"/>
<keyword evidence="3" id="KW-1185">Reference proteome</keyword>
<evidence type="ECO:0000313" key="2">
    <source>
        <dbReference type="EMBL" id="GGM83813.1"/>
    </source>
</evidence>
<gene>
    <name evidence="2" type="ORF">GCM10009721_05620</name>
</gene>
<protein>
    <recommendedName>
        <fullName evidence="1">DUF427 domain-containing protein</fullName>
    </recommendedName>
</protein>
<dbReference type="InterPro" id="IPR007361">
    <property type="entry name" value="DUF427"/>
</dbReference>
<dbReference type="PANTHER" id="PTHR34310:SF9">
    <property type="entry name" value="BLR5716 PROTEIN"/>
    <property type="match status" value="1"/>
</dbReference>